<dbReference type="InterPro" id="IPR024134">
    <property type="entry name" value="SOD_Cu/Zn_/chaperone"/>
</dbReference>
<evidence type="ECO:0000313" key="5">
    <source>
        <dbReference type="EMBL" id="NJC32835.1"/>
    </source>
</evidence>
<keyword evidence="6" id="KW-1185">Reference proteome</keyword>
<feature type="domain" description="Superoxide dismutase copper/zinc binding" evidence="4">
    <location>
        <begin position="68"/>
        <end position="199"/>
    </location>
</feature>
<dbReference type="PROSITE" id="PS00332">
    <property type="entry name" value="SOD_CU_ZN_2"/>
    <property type="match status" value="1"/>
</dbReference>
<dbReference type="RefSeq" id="WP_245196409.1">
    <property type="nucleotide sequence ID" value="NZ_JAATJE010000001.1"/>
</dbReference>
<comment type="caution">
    <text evidence="5">The sequence shown here is derived from an EMBL/GenBank/DDBJ whole genome shotgun (WGS) entry which is preliminary data.</text>
</comment>
<dbReference type="InterPro" id="IPR018152">
    <property type="entry name" value="SOD_Cu/Zn_BS"/>
</dbReference>
<dbReference type="PANTHER" id="PTHR10003">
    <property type="entry name" value="SUPEROXIDE DISMUTASE CU-ZN -RELATED"/>
    <property type="match status" value="1"/>
</dbReference>
<feature type="region of interest" description="Disordered" evidence="3">
    <location>
        <begin position="112"/>
        <end position="135"/>
    </location>
</feature>
<dbReference type="SUPFAM" id="SSF49329">
    <property type="entry name" value="Cu,Zn superoxide dismutase-like"/>
    <property type="match status" value="1"/>
</dbReference>
<dbReference type="InterPro" id="IPR036423">
    <property type="entry name" value="SOD-like_Cu/Zn_dom_sf"/>
</dbReference>
<keyword evidence="2 5" id="KW-0560">Oxidoreductase</keyword>
<name>A0ABX0XHY3_9SPHN</name>
<dbReference type="Gene3D" id="2.60.40.200">
    <property type="entry name" value="Superoxide dismutase, copper/zinc binding domain"/>
    <property type="match status" value="1"/>
</dbReference>
<organism evidence="5 6">
    <name type="scientific">Sphingomonas jejuensis</name>
    <dbReference type="NCBI Taxonomy" id="904715"/>
    <lineage>
        <taxon>Bacteria</taxon>
        <taxon>Pseudomonadati</taxon>
        <taxon>Pseudomonadota</taxon>
        <taxon>Alphaproteobacteria</taxon>
        <taxon>Sphingomonadales</taxon>
        <taxon>Sphingomonadaceae</taxon>
        <taxon>Sphingomonas</taxon>
    </lineage>
</organism>
<dbReference type="EMBL" id="JAATJE010000001">
    <property type="protein sequence ID" value="NJC32835.1"/>
    <property type="molecule type" value="Genomic_DNA"/>
</dbReference>
<comment type="cofactor">
    <cofactor evidence="2">
        <name>Zn(2+)</name>
        <dbReference type="ChEBI" id="CHEBI:29105"/>
    </cofactor>
    <text evidence="2">Binds 1 zinc ion per subunit.</text>
</comment>
<evidence type="ECO:0000256" key="1">
    <source>
        <dbReference type="ARBA" id="ARBA00010457"/>
    </source>
</evidence>
<dbReference type="GO" id="GO:0004784">
    <property type="term" value="F:superoxide dismutase activity"/>
    <property type="evidence" value="ECO:0007669"/>
    <property type="project" value="UniProtKB-EC"/>
</dbReference>
<dbReference type="CDD" id="cd00305">
    <property type="entry name" value="Cu-Zn_Superoxide_Dismutase"/>
    <property type="match status" value="1"/>
</dbReference>
<reference evidence="5 6" key="1">
    <citation type="submission" date="2020-03" db="EMBL/GenBank/DDBJ databases">
        <title>Genomic Encyclopedia of Type Strains, Phase IV (KMG-IV): sequencing the most valuable type-strain genomes for metagenomic binning, comparative biology and taxonomic classification.</title>
        <authorList>
            <person name="Goeker M."/>
        </authorList>
    </citation>
    <scope>NUCLEOTIDE SEQUENCE [LARGE SCALE GENOMIC DNA]</scope>
    <source>
        <strain evidence="5 6">DSM 27651</strain>
    </source>
</reference>
<sequence length="202" mass="20595">MRAHLLTLAPIMLIAACGTTETNSTAAENGTELGTANDAATMEMADGNQSSATTTARAMLKDASGADRGEATLTQVGDAVRINISATGLEAGERGYHIHTTGRCEGPAFESAGGHWNPTDRQHGRDNPQGQHLGDLPNLTIGADGRGTIEATIQNATLTGGTNPVLDDDGAAVMIHAGPDDYRTDPSGDSGSRIACGVVEAG</sequence>
<dbReference type="PROSITE" id="PS51257">
    <property type="entry name" value="PROKAR_LIPOPROTEIN"/>
    <property type="match status" value="1"/>
</dbReference>
<evidence type="ECO:0000256" key="3">
    <source>
        <dbReference type="SAM" id="MobiDB-lite"/>
    </source>
</evidence>
<dbReference type="InterPro" id="IPR001424">
    <property type="entry name" value="SOD_Cu_Zn_dom"/>
</dbReference>
<comment type="similarity">
    <text evidence="1 2">Belongs to the Cu-Zn superoxide dismutase family.</text>
</comment>
<evidence type="ECO:0000313" key="6">
    <source>
        <dbReference type="Proteomes" id="UP000734218"/>
    </source>
</evidence>
<gene>
    <name evidence="5" type="ORF">GGR88_000309</name>
</gene>
<proteinExistence type="inferred from homology"/>
<keyword evidence="2" id="KW-0479">Metal-binding</keyword>
<keyword evidence="2" id="KW-0862">Zinc</keyword>
<evidence type="ECO:0000256" key="2">
    <source>
        <dbReference type="RuleBase" id="RU000393"/>
    </source>
</evidence>
<keyword evidence="2" id="KW-0186">Copper</keyword>
<evidence type="ECO:0000259" key="4">
    <source>
        <dbReference type="Pfam" id="PF00080"/>
    </source>
</evidence>
<comment type="function">
    <text evidence="2">Destroys radicals which are normally produced within the cells and which are toxic to biological systems.</text>
</comment>
<dbReference type="EC" id="1.15.1.1" evidence="2"/>
<dbReference type="Pfam" id="PF00080">
    <property type="entry name" value="Sod_Cu"/>
    <property type="match status" value="1"/>
</dbReference>
<comment type="cofactor">
    <cofactor evidence="2">
        <name>Cu cation</name>
        <dbReference type="ChEBI" id="CHEBI:23378"/>
    </cofactor>
    <text evidence="2">Binds 1 copper ion per subunit.</text>
</comment>
<accession>A0ABX0XHY3</accession>
<dbReference type="Proteomes" id="UP000734218">
    <property type="component" value="Unassembled WGS sequence"/>
</dbReference>
<comment type="catalytic activity">
    <reaction evidence="2">
        <text>2 superoxide + 2 H(+) = H2O2 + O2</text>
        <dbReference type="Rhea" id="RHEA:20696"/>
        <dbReference type="ChEBI" id="CHEBI:15378"/>
        <dbReference type="ChEBI" id="CHEBI:15379"/>
        <dbReference type="ChEBI" id="CHEBI:16240"/>
        <dbReference type="ChEBI" id="CHEBI:18421"/>
        <dbReference type="EC" id="1.15.1.1"/>
    </reaction>
</comment>
<protein>
    <recommendedName>
        <fullName evidence="2">Superoxide dismutase [Cu-Zn]</fullName>
        <ecNumber evidence="2">1.15.1.1</ecNumber>
    </recommendedName>
</protein>